<evidence type="ECO:0000313" key="3">
    <source>
        <dbReference type="EMBL" id="CAD7247213.1"/>
    </source>
</evidence>
<dbReference type="Pfam" id="PF13472">
    <property type="entry name" value="Lipase_GDSL_2"/>
    <property type="match status" value="1"/>
</dbReference>
<feature type="non-terminal residue" evidence="3">
    <location>
        <position position="680"/>
    </location>
</feature>
<dbReference type="AlphaFoldDB" id="A0A7R8XH96"/>
<dbReference type="Proteomes" id="UP000677054">
    <property type="component" value="Unassembled WGS sequence"/>
</dbReference>
<evidence type="ECO:0000313" key="4">
    <source>
        <dbReference type="Proteomes" id="UP000677054"/>
    </source>
</evidence>
<dbReference type="EMBL" id="LR900898">
    <property type="protein sequence ID" value="CAD7247213.1"/>
    <property type="molecule type" value="Genomic_DNA"/>
</dbReference>
<proteinExistence type="predicted"/>
<feature type="compositionally biased region" description="Polar residues" evidence="1">
    <location>
        <begin position="604"/>
        <end position="613"/>
    </location>
</feature>
<accession>A0A7R8XH96</accession>
<keyword evidence="4" id="KW-1185">Reference proteome</keyword>
<evidence type="ECO:0000256" key="1">
    <source>
        <dbReference type="SAM" id="MobiDB-lite"/>
    </source>
</evidence>
<feature type="region of interest" description="Disordered" evidence="1">
    <location>
        <begin position="359"/>
        <end position="419"/>
    </location>
</feature>
<dbReference type="SUPFAM" id="SSF52266">
    <property type="entry name" value="SGNH hydrolase"/>
    <property type="match status" value="1"/>
</dbReference>
<dbReference type="PANTHER" id="PTHR14209">
    <property type="entry name" value="ISOAMYL ACETATE-HYDROLYZING ESTERASE 1"/>
    <property type="match status" value="1"/>
</dbReference>
<dbReference type="Gene3D" id="3.40.50.1110">
    <property type="entry name" value="SGNH hydrolase"/>
    <property type="match status" value="1"/>
</dbReference>
<dbReference type="EMBL" id="CAJPEV010001381">
    <property type="protein sequence ID" value="CAG0892332.1"/>
    <property type="molecule type" value="Genomic_DNA"/>
</dbReference>
<feature type="region of interest" description="Disordered" evidence="1">
    <location>
        <begin position="586"/>
        <end position="636"/>
    </location>
</feature>
<feature type="compositionally biased region" description="Basic and acidic residues" evidence="1">
    <location>
        <begin position="616"/>
        <end position="634"/>
    </location>
</feature>
<gene>
    <name evidence="3" type="ORF">DSTB1V02_LOCUS7047</name>
</gene>
<feature type="compositionally biased region" description="Polar residues" evidence="1">
    <location>
        <begin position="394"/>
        <end position="419"/>
    </location>
</feature>
<organism evidence="3">
    <name type="scientific">Darwinula stevensoni</name>
    <dbReference type="NCBI Taxonomy" id="69355"/>
    <lineage>
        <taxon>Eukaryota</taxon>
        <taxon>Metazoa</taxon>
        <taxon>Ecdysozoa</taxon>
        <taxon>Arthropoda</taxon>
        <taxon>Crustacea</taxon>
        <taxon>Oligostraca</taxon>
        <taxon>Ostracoda</taxon>
        <taxon>Podocopa</taxon>
        <taxon>Podocopida</taxon>
        <taxon>Darwinulocopina</taxon>
        <taxon>Darwinuloidea</taxon>
        <taxon>Darwinulidae</taxon>
        <taxon>Darwinula</taxon>
    </lineage>
</organism>
<dbReference type="OrthoDB" id="671439at2759"/>
<feature type="domain" description="SGNH hydrolase-type esterase" evidence="2">
    <location>
        <begin position="42"/>
        <end position="213"/>
    </location>
</feature>
<dbReference type="PANTHER" id="PTHR14209:SF19">
    <property type="entry name" value="ISOAMYL ACETATE-HYDROLYZING ESTERASE 1 HOMOLOG"/>
    <property type="match status" value="1"/>
</dbReference>
<sequence length="680" mass="76609">MMQVDAGAPWLHLCCKGIATNIIICDFEYPVTDGSHLNGSRKCDVVARGFAGYNSHMCSAVLPVVMGEFDPSMIVGVTIFLGANDANFKDLNPIQHVSLTEYTENLRHMVLFLEVDSQHFHRSQGVSRKKVTLIGPPAFNGAEWAKELECRGLGMPLSKDNEITGIYAQACESLANELNCDCVNLWKAMMDRSEEEWKAMLCDGLHLSQKGSQFLFNLLQPMIEERTNTLPLILPEWRDMKESTQVPNPAPASPMNWMGGSRSRIRKNEELRKQKAFFEKQRLRKKMEALRDPRTPSSDGVSQDLLHLRAVSQLVDESVTPRQGGTAQQGVNVVNLMSTGARFGRRRGKSGKLFSLLDLIPASPDDPTTPAQNHTGSSKEQRPPMSEHPLPPFQRSSFQSQVQEESGESNTVAQSESLQTHVKKNVEGFTPIRANMDHFIQVYHQKAPNNSRMTDHIGIHTSATAFISPWPLAKYPGHMPKLKDSDAKTPKVNQSQVTESIFKTPNIQVKSVNQDQNREANGVTTTLSADITIGSKNDQKKRESRPRDLAWREKVQSLYSIFQQQEYMDYLRQELLYDPNSVCSQAPSTTEAQDGGISHKHTEQNTVEESNLASIERPESETDTIDRKRPDDQLSHQWAQNTSQVLWEDEYRPPWIKVPLYNCYKGPQERALEPIADSLR</sequence>
<dbReference type="InterPro" id="IPR013830">
    <property type="entry name" value="SGNH_hydro"/>
</dbReference>
<reference evidence="3" key="1">
    <citation type="submission" date="2020-11" db="EMBL/GenBank/DDBJ databases">
        <authorList>
            <person name="Tran Van P."/>
        </authorList>
    </citation>
    <scope>NUCLEOTIDE SEQUENCE</scope>
</reference>
<protein>
    <recommendedName>
        <fullName evidence="2">SGNH hydrolase-type esterase domain-containing protein</fullName>
    </recommendedName>
</protein>
<evidence type="ECO:0000259" key="2">
    <source>
        <dbReference type="Pfam" id="PF13472"/>
    </source>
</evidence>
<dbReference type="InterPro" id="IPR036514">
    <property type="entry name" value="SGNH_hydro_sf"/>
</dbReference>
<name>A0A7R8XH96_9CRUS</name>
<dbReference type="InterPro" id="IPR045136">
    <property type="entry name" value="Iah1-like"/>
</dbReference>